<keyword evidence="15" id="KW-1185">Reference proteome</keyword>
<keyword evidence="3" id="KW-0808">Transferase</keyword>
<evidence type="ECO:0000313" key="13">
    <source>
        <dbReference type="EMBL" id="CAB3237368.1"/>
    </source>
</evidence>
<evidence type="ECO:0000256" key="1">
    <source>
        <dbReference type="ARBA" id="ARBA00004123"/>
    </source>
</evidence>
<evidence type="ECO:0000256" key="5">
    <source>
        <dbReference type="ARBA" id="ARBA00022694"/>
    </source>
</evidence>
<evidence type="ECO:0000256" key="9">
    <source>
        <dbReference type="ARBA" id="ARBA00039242"/>
    </source>
</evidence>
<dbReference type="OrthoDB" id="3173at2759"/>
<evidence type="ECO:0000256" key="4">
    <source>
        <dbReference type="ARBA" id="ARBA00022691"/>
    </source>
</evidence>
<dbReference type="Pfam" id="PF03942">
    <property type="entry name" value="DTW"/>
    <property type="match status" value="1"/>
</dbReference>
<dbReference type="PANTHER" id="PTHR15627:SF8">
    <property type="entry name" value="TRNA-URIDINE AMINOCARBOXYPROPYLTRANSFERASE 1"/>
    <property type="match status" value="1"/>
</dbReference>
<evidence type="ECO:0000313" key="15">
    <source>
        <dbReference type="Proteomes" id="UP000494106"/>
    </source>
</evidence>
<evidence type="ECO:0000313" key="16">
    <source>
        <dbReference type="Proteomes" id="UP000494256"/>
    </source>
</evidence>
<dbReference type="InterPro" id="IPR051521">
    <property type="entry name" value="tRNA_Mod/Golgi_Maint"/>
</dbReference>
<dbReference type="AlphaFoldDB" id="A0A8S1ARD4"/>
<keyword evidence="6" id="KW-0539">Nucleus</keyword>
<evidence type="ECO:0000256" key="7">
    <source>
        <dbReference type="ARBA" id="ARBA00037050"/>
    </source>
</evidence>
<proteinExistence type="inferred from homology"/>
<protein>
    <recommendedName>
        <fullName evidence="9">tRNA-uridine aminocarboxypropyltransferase 1</fullName>
        <ecNumber evidence="2">2.5.1.25</ecNumber>
    </recommendedName>
    <alternativeName>
        <fullName evidence="10">DTW domain-containing protein 1</fullName>
    </alternativeName>
</protein>
<dbReference type="PANTHER" id="PTHR15627">
    <property type="entry name" value="NATURAL KILLER CELL-SPECIFIC ANTIGEN KLIP1"/>
    <property type="match status" value="1"/>
</dbReference>
<dbReference type="GO" id="GO:0016432">
    <property type="term" value="F:tRNA-uridine aminocarboxypropyltransferase activity"/>
    <property type="evidence" value="ECO:0007669"/>
    <property type="project" value="UniProtKB-EC"/>
</dbReference>
<name>A0A8S1ARD4_ARCPL</name>
<comment type="caution">
    <text evidence="14">The sequence shown here is derived from an EMBL/GenBank/DDBJ whole genome shotgun (WGS) entry which is preliminary data.</text>
</comment>
<evidence type="ECO:0000256" key="6">
    <source>
        <dbReference type="ARBA" id="ARBA00023242"/>
    </source>
</evidence>
<dbReference type="GO" id="GO:0006400">
    <property type="term" value="P:tRNA modification"/>
    <property type="evidence" value="ECO:0007669"/>
    <property type="project" value="TreeGrafter"/>
</dbReference>
<comment type="function">
    <text evidence="7">Catalyzes the formation of 3-(3-amino-3-carboxypropyl)uridine (acp3U) at position 20 in the D-loop of several cytoplasmic tRNAs (acp3U(20)).</text>
</comment>
<dbReference type="EMBL" id="CADEBD010000303">
    <property type="protein sequence ID" value="CAB3237368.1"/>
    <property type="molecule type" value="Genomic_DNA"/>
</dbReference>
<sequence>MNPKSPEARNRDDKPFEGMIISSSEVVEKLTSRSPCPRCGKSRMYFCYTCFVPVTSLEGQIPVLKLPIKVDIIKHRREIDGKSTSAHAAVLAPQDVRVYVYPDMPEYVLDGRTVLLYPGAEAKTVQELYTCKNSAPSYSELLLATLPLGYNVGTLMTKVLCDTDDDRIHHVAKLPIDRVVLIDSTWNQSRGIYADERLQKMPKIVLQNRPSQFWRHQRGSPRWYLSTIEALHQLLLELHLCAWGRSEHYCSHLTHNYPIHMTQDKHPQCQPYEGQYDNLLFFFKFLYEKLHVLYQHEDLLAYKRPMK</sequence>
<dbReference type="GO" id="GO:0005634">
    <property type="term" value="C:nucleus"/>
    <property type="evidence" value="ECO:0007669"/>
    <property type="project" value="UniProtKB-SubCell"/>
</dbReference>
<dbReference type="EMBL" id="CADEBC010000534">
    <property type="protein sequence ID" value="CAB3248345.1"/>
    <property type="molecule type" value="Genomic_DNA"/>
</dbReference>
<keyword evidence="4" id="KW-0949">S-adenosyl-L-methionine</keyword>
<dbReference type="Proteomes" id="UP000494106">
    <property type="component" value="Unassembled WGS sequence"/>
</dbReference>
<feature type="domain" description="DTW" evidence="12">
    <location>
        <begin position="43"/>
        <end position="295"/>
    </location>
</feature>
<gene>
    <name evidence="14" type="ORF">APLA_LOCUS11663</name>
    <name evidence="13" type="ORF">APLA_LOCUS7854</name>
</gene>
<accession>A0A8S1ARD4</accession>
<dbReference type="Proteomes" id="UP000494256">
    <property type="component" value="Unassembled WGS sequence"/>
</dbReference>
<evidence type="ECO:0000256" key="3">
    <source>
        <dbReference type="ARBA" id="ARBA00022679"/>
    </source>
</evidence>
<keyword evidence="5" id="KW-0819">tRNA processing</keyword>
<reference evidence="15 16" key="1">
    <citation type="submission" date="2020-04" db="EMBL/GenBank/DDBJ databases">
        <authorList>
            <person name="Wallbank WR R."/>
            <person name="Pardo Diaz C."/>
            <person name="Kozak K."/>
            <person name="Martin S."/>
            <person name="Jiggins C."/>
            <person name="Moest M."/>
            <person name="Warren A I."/>
            <person name="Byers J.R.P. K."/>
            <person name="Montejo-Kovacevich G."/>
            <person name="Yen C E."/>
        </authorList>
    </citation>
    <scope>NUCLEOTIDE SEQUENCE [LARGE SCALE GENOMIC DNA]</scope>
</reference>
<organism evidence="14 15">
    <name type="scientific">Arctia plantaginis</name>
    <name type="common">Wood tiger moth</name>
    <name type="synonym">Phalaena plantaginis</name>
    <dbReference type="NCBI Taxonomy" id="874455"/>
    <lineage>
        <taxon>Eukaryota</taxon>
        <taxon>Metazoa</taxon>
        <taxon>Ecdysozoa</taxon>
        <taxon>Arthropoda</taxon>
        <taxon>Hexapoda</taxon>
        <taxon>Insecta</taxon>
        <taxon>Pterygota</taxon>
        <taxon>Neoptera</taxon>
        <taxon>Endopterygota</taxon>
        <taxon>Lepidoptera</taxon>
        <taxon>Glossata</taxon>
        <taxon>Ditrysia</taxon>
        <taxon>Noctuoidea</taxon>
        <taxon>Erebidae</taxon>
        <taxon>Arctiinae</taxon>
        <taxon>Arctia</taxon>
    </lineage>
</organism>
<evidence type="ECO:0000256" key="2">
    <source>
        <dbReference type="ARBA" id="ARBA00012386"/>
    </source>
</evidence>
<comment type="catalytic activity">
    <reaction evidence="11">
        <text>a uridine in tRNA + S-adenosyl-L-methionine = a 3-[(3S)-3-amino-3-carboxypropyl]uridine in tRNA + S-methyl-5'-thioadenosine + H(+)</text>
        <dbReference type="Rhea" id="RHEA:62432"/>
        <dbReference type="Rhea" id="RHEA-COMP:13339"/>
        <dbReference type="Rhea" id="RHEA-COMP:16092"/>
        <dbReference type="ChEBI" id="CHEBI:15378"/>
        <dbReference type="ChEBI" id="CHEBI:17509"/>
        <dbReference type="ChEBI" id="CHEBI:59789"/>
        <dbReference type="ChEBI" id="CHEBI:65315"/>
        <dbReference type="ChEBI" id="CHEBI:82930"/>
        <dbReference type="EC" id="2.5.1.25"/>
    </reaction>
</comment>
<comment type="subcellular location">
    <subcellularLocation>
        <location evidence="1">Nucleus</location>
    </subcellularLocation>
</comment>
<dbReference type="SMART" id="SM01144">
    <property type="entry name" value="DTW"/>
    <property type="match status" value="1"/>
</dbReference>
<evidence type="ECO:0000256" key="11">
    <source>
        <dbReference type="ARBA" id="ARBA00048718"/>
    </source>
</evidence>
<evidence type="ECO:0000256" key="8">
    <source>
        <dbReference type="ARBA" id="ARBA00038290"/>
    </source>
</evidence>
<dbReference type="EC" id="2.5.1.25" evidence="2"/>
<evidence type="ECO:0000256" key="10">
    <source>
        <dbReference type="ARBA" id="ARBA00042508"/>
    </source>
</evidence>
<comment type="similarity">
    <text evidence="8">Belongs to the TDD superfamily. DTWD1 family.</text>
</comment>
<evidence type="ECO:0000313" key="14">
    <source>
        <dbReference type="EMBL" id="CAB3248345.1"/>
    </source>
</evidence>
<dbReference type="InterPro" id="IPR005636">
    <property type="entry name" value="DTW"/>
</dbReference>
<evidence type="ECO:0000259" key="12">
    <source>
        <dbReference type="SMART" id="SM01144"/>
    </source>
</evidence>